<feature type="transmembrane region" description="Helical" evidence="1">
    <location>
        <begin position="41"/>
        <end position="60"/>
    </location>
</feature>
<proteinExistence type="predicted"/>
<feature type="transmembrane region" description="Helical" evidence="1">
    <location>
        <begin position="7"/>
        <end position="29"/>
    </location>
</feature>
<accession>A0A3E0B399</accession>
<gene>
    <name evidence="2" type="ORF">DFR63_0044</name>
</gene>
<keyword evidence="1" id="KW-0812">Transmembrane</keyword>
<dbReference type="EMBL" id="QUMW01000001">
    <property type="protein sequence ID" value="REG26401.1"/>
    <property type="molecule type" value="Genomic_DNA"/>
</dbReference>
<dbReference type="Proteomes" id="UP000257076">
    <property type="component" value="Unassembled WGS sequence"/>
</dbReference>
<reference evidence="2 3" key="1">
    <citation type="submission" date="2018-08" db="EMBL/GenBank/DDBJ databases">
        <title>Genomic Encyclopedia of Type Strains, Phase IV (KMG-IV): sequencing the most valuable type-strain genomes for metagenomic binning, comparative biology and taxonomic classification.</title>
        <authorList>
            <person name="Goeker M."/>
        </authorList>
    </citation>
    <scope>NUCLEOTIDE SEQUENCE [LARGE SCALE GENOMIC DNA]</scope>
    <source>
        <strain evidence="2 3">DSM 17274</strain>
    </source>
</reference>
<name>A0A3E0B399_9STAP</name>
<keyword evidence="1" id="KW-0472">Membrane</keyword>
<feature type="transmembrane region" description="Helical" evidence="1">
    <location>
        <begin position="72"/>
        <end position="89"/>
    </location>
</feature>
<sequence>MEDKVMKLLSFIIGIFFFMFYIVIIDTVITSHEGSFLEFPYILLSIYFFISIFTFPLVSIEASEKTHNKHFLIKNYSLIAAYLMSPIWVGSKLLKNRED</sequence>
<comment type="caution">
    <text evidence="2">The sequence shown here is derived from an EMBL/GenBank/DDBJ whole genome shotgun (WGS) entry which is preliminary data.</text>
</comment>
<organism evidence="2 3">
    <name type="scientific">Jeotgalicoccus halotolerans</name>
    <dbReference type="NCBI Taxonomy" id="157227"/>
    <lineage>
        <taxon>Bacteria</taxon>
        <taxon>Bacillati</taxon>
        <taxon>Bacillota</taxon>
        <taxon>Bacilli</taxon>
        <taxon>Bacillales</taxon>
        <taxon>Staphylococcaceae</taxon>
        <taxon>Jeotgalicoccus</taxon>
    </lineage>
</organism>
<keyword evidence="1" id="KW-1133">Transmembrane helix</keyword>
<dbReference type="RefSeq" id="WP_115883773.1">
    <property type="nucleotide sequence ID" value="NZ_CBCSHX010000010.1"/>
</dbReference>
<evidence type="ECO:0000256" key="1">
    <source>
        <dbReference type="SAM" id="Phobius"/>
    </source>
</evidence>
<keyword evidence="3" id="KW-1185">Reference proteome</keyword>
<evidence type="ECO:0000313" key="3">
    <source>
        <dbReference type="Proteomes" id="UP000257076"/>
    </source>
</evidence>
<dbReference type="AlphaFoldDB" id="A0A3E0B399"/>
<evidence type="ECO:0000313" key="2">
    <source>
        <dbReference type="EMBL" id="REG26401.1"/>
    </source>
</evidence>
<protein>
    <submittedName>
        <fullName evidence="2">Uncharacterized protein</fullName>
    </submittedName>
</protein>